<evidence type="ECO:0000313" key="1">
    <source>
        <dbReference type="Ensembl" id="ENSSTUP00000099928.1"/>
    </source>
</evidence>
<dbReference type="GeneTree" id="ENSGT00390000010554"/>
<dbReference type="Ensembl" id="ENSSTUT00000107220.1">
    <property type="protein sequence ID" value="ENSSTUP00000099928.1"/>
    <property type="gene ID" value="ENSSTUG00000044788.1"/>
</dbReference>
<dbReference type="GO" id="GO:0003735">
    <property type="term" value="F:structural constituent of ribosome"/>
    <property type="evidence" value="ECO:0007669"/>
    <property type="project" value="InterPro"/>
</dbReference>
<dbReference type="GO" id="GO:0005739">
    <property type="term" value="C:mitochondrion"/>
    <property type="evidence" value="ECO:0007669"/>
    <property type="project" value="TreeGrafter"/>
</dbReference>
<protein>
    <submittedName>
        <fullName evidence="1">Mitochondrial ribosomal protein S18B</fullName>
    </submittedName>
</protein>
<organism evidence="1 2">
    <name type="scientific">Salmo trutta</name>
    <name type="common">Brown trout</name>
    <dbReference type="NCBI Taxonomy" id="8032"/>
    <lineage>
        <taxon>Eukaryota</taxon>
        <taxon>Metazoa</taxon>
        <taxon>Chordata</taxon>
        <taxon>Craniata</taxon>
        <taxon>Vertebrata</taxon>
        <taxon>Euteleostomi</taxon>
        <taxon>Actinopterygii</taxon>
        <taxon>Neopterygii</taxon>
        <taxon>Teleostei</taxon>
        <taxon>Protacanthopterygii</taxon>
        <taxon>Salmoniformes</taxon>
        <taxon>Salmonidae</taxon>
        <taxon>Salmoninae</taxon>
        <taxon>Salmo</taxon>
    </lineage>
</organism>
<dbReference type="Proteomes" id="UP000472277">
    <property type="component" value="Chromosome 36"/>
</dbReference>
<dbReference type="PANTHER" id="PTHR13329:SF2">
    <property type="entry name" value="SMALL RIBOSOMAL SUBUNIT PROTEIN MS40"/>
    <property type="match status" value="1"/>
</dbReference>
<proteinExistence type="predicted"/>
<reference evidence="1" key="1">
    <citation type="submission" date="2025-08" db="UniProtKB">
        <authorList>
            <consortium name="Ensembl"/>
        </authorList>
    </citation>
    <scope>IDENTIFICATION</scope>
</reference>
<keyword evidence="2" id="KW-1185">Reference proteome</keyword>
<reference evidence="1" key="2">
    <citation type="submission" date="2025-09" db="UniProtKB">
        <authorList>
            <consortium name="Ensembl"/>
        </authorList>
    </citation>
    <scope>IDENTIFICATION</scope>
</reference>
<accession>A0A674DVU9</accession>
<dbReference type="InterPro" id="IPR040054">
    <property type="entry name" value="MRPS18B"/>
</dbReference>
<evidence type="ECO:0000313" key="2">
    <source>
        <dbReference type="Proteomes" id="UP000472277"/>
    </source>
</evidence>
<sequence>DRPWGYLESKEYIERYGTSPVWSDYRRNQKGAIPPQKTCKTCIVGVTVICGNPHPICRDPNVIIHYQVCNEELIFLETAVLYSAYILSIFPGLLPFQVPHVDFTGEDYSNSYDSVGSAPPPPTMTPWYRWYHTQFPNHFHLYKQ</sequence>
<dbReference type="AlphaFoldDB" id="A0A674DVU9"/>
<name>A0A674DVU9_SALTR</name>
<dbReference type="PANTHER" id="PTHR13329">
    <property type="entry name" value="MITOCHONDRIAL RIBOSOMAL PROTEIN S18B"/>
    <property type="match status" value="1"/>
</dbReference>
<dbReference type="GO" id="GO:0032543">
    <property type="term" value="P:mitochondrial translation"/>
    <property type="evidence" value="ECO:0007669"/>
    <property type="project" value="InterPro"/>
</dbReference>